<dbReference type="EMBL" id="JAIWYP010000011">
    <property type="protein sequence ID" value="KAH3739234.1"/>
    <property type="molecule type" value="Genomic_DNA"/>
</dbReference>
<name>A0A9D4D743_DREPO</name>
<comment type="caution">
    <text evidence="1">The sequence shown here is derived from an EMBL/GenBank/DDBJ whole genome shotgun (WGS) entry which is preliminary data.</text>
</comment>
<reference evidence="1" key="1">
    <citation type="journal article" date="2019" name="bioRxiv">
        <title>The Genome of the Zebra Mussel, Dreissena polymorpha: A Resource for Invasive Species Research.</title>
        <authorList>
            <person name="McCartney M.A."/>
            <person name="Auch B."/>
            <person name="Kono T."/>
            <person name="Mallez S."/>
            <person name="Zhang Y."/>
            <person name="Obille A."/>
            <person name="Becker A."/>
            <person name="Abrahante J.E."/>
            <person name="Garbe J."/>
            <person name="Badalamenti J.P."/>
            <person name="Herman A."/>
            <person name="Mangelson H."/>
            <person name="Liachko I."/>
            <person name="Sullivan S."/>
            <person name="Sone E.D."/>
            <person name="Koren S."/>
            <person name="Silverstein K.A.T."/>
            <person name="Beckman K.B."/>
            <person name="Gohl D.M."/>
        </authorList>
    </citation>
    <scope>NUCLEOTIDE SEQUENCE</scope>
    <source>
        <strain evidence="1">Duluth1</strain>
        <tissue evidence="1">Whole animal</tissue>
    </source>
</reference>
<proteinExistence type="predicted"/>
<reference evidence="1" key="2">
    <citation type="submission" date="2020-11" db="EMBL/GenBank/DDBJ databases">
        <authorList>
            <person name="McCartney M.A."/>
            <person name="Auch B."/>
            <person name="Kono T."/>
            <person name="Mallez S."/>
            <person name="Becker A."/>
            <person name="Gohl D.M."/>
            <person name="Silverstein K.A.T."/>
            <person name="Koren S."/>
            <person name="Bechman K.B."/>
            <person name="Herman A."/>
            <person name="Abrahante J.E."/>
            <person name="Garbe J."/>
        </authorList>
    </citation>
    <scope>NUCLEOTIDE SEQUENCE</scope>
    <source>
        <strain evidence="1">Duluth1</strain>
        <tissue evidence="1">Whole animal</tissue>
    </source>
</reference>
<keyword evidence="2" id="KW-1185">Reference proteome</keyword>
<gene>
    <name evidence="1" type="ORF">DPMN_045883</name>
</gene>
<dbReference type="Proteomes" id="UP000828390">
    <property type="component" value="Unassembled WGS sequence"/>
</dbReference>
<organism evidence="1 2">
    <name type="scientific">Dreissena polymorpha</name>
    <name type="common">Zebra mussel</name>
    <name type="synonym">Mytilus polymorpha</name>
    <dbReference type="NCBI Taxonomy" id="45954"/>
    <lineage>
        <taxon>Eukaryota</taxon>
        <taxon>Metazoa</taxon>
        <taxon>Spiralia</taxon>
        <taxon>Lophotrochozoa</taxon>
        <taxon>Mollusca</taxon>
        <taxon>Bivalvia</taxon>
        <taxon>Autobranchia</taxon>
        <taxon>Heteroconchia</taxon>
        <taxon>Euheterodonta</taxon>
        <taxon>Imparidentia</taxon>
        <taxon>Neoheterodontei</taxon>
        <taxon>Myida</taxon>
        <taxon>Dreissenoidea</taxon>
        <taxon>Dreissenidae</taxon>
        <taxon>Dreissena</taxon>
    </lineage>
</organism>
<protein>
    <submittedName>
        <fullName evidence="1">Uncharacterized protein</fullName>
    </submittedName>
</protein>
<evidence type="ECO:0000313" key="2">
    <source>
        <dbReference type="Proteomes" id="UP000828390"/>
    </source>
</evidence>
<evidence type="ECO:0000313" key="1">
    <source>
        <dbReference type="EMBL" id="KAH3739234.1"/>
    </source>
</evidence>
<sequence>MATRGRRKRIVTQTNIKDRYLRQNIGETESFCAALLNDLLKDVIISPENLVRPLLSEILNEVVKPKKTRYG</sequence>
<dbReference type="AlphaFoldDB" id="A0A9D4D743"/>
<accession>A0A9D4D743</accession>